<dbReference type="InterPro" id="IPR056362">
    <property type="entry name" value="AtuA-like_ferredoxin_dom"/>
</dbReference>
<dbReference type="AlphaFoldDB" id="A0A317QPG7"/>
<comment type="caution">
    <text evidence="4">The sequence shown here is derived from an EMBL/GenBank/DDBJ whole genome shotgun (WGS) entry which is preliminary data.</text>
</comment>
<dbReference type="Pfam" id="PF23544">
    <property type="entry name" value="AtuA_ferredoxin"/>
    <property type="match status" value="1"/>
</dbReference>
<gene>
    <name evidence="4" type="ORF">JD79_03273</name>
</gene>
<evidence type="ECO:0000313" key="4">
    <source>
        <dbReference type="EMBL" id="PWW24095.1"/>
    </source>
</evidence>
<keyword evidence="5" id="KW-1185">Reference proteome</keyword>
<feature type="domain" description="Acyclic terpene utilisation N-terminal" evidence="2">
    <location>
        <begin position="2"/>
        <end position="113"/>
    </location>
</feature>
<dbReference type="Pfam" id="PF07287">
    <property type="entry name" value="AtuA"/>
    <property type="match status" value="1"/>
</dbReference>
<name>A0A317QPG7_9ACTN</name>
<feature type="region of interest" description="Disordered" evidence="1">
    <location>
        <begin position="117"/>
        <end position="168"/>
    </location>
</feature>
<evidence type="ECO:0000259" key="2">
    <source>
        <dbReference type="Pfam" id="PF07287"/>
    </source>
</evidence>
<accession>A0A317QPG7</accession>
<reference evidence="5" key="1">
    <citation type="submission" date="2018-05" db="EMBL/GenBank/DDBJ databases">
        <authorList>
            <person name="Klenk H.-P."/>
            <person name="Huntemann M."/>
            <person name="Clum A."/>
            <person name="Pillay M."/>
            <person name="Palaniappan K."/>
            <person name="Varghese N."/>
            <person name="Mikhailova N."/>
            <person name="Stamatis D."/>
            <person name="Reddy T."/>
            <person name="Daum C."/>
            <person name="Shapiro N."/>
            <person name="Ivanova N."/>
            <person name="Kyrpides N."/>
            <person name="Woyke T."/>
        </authorList>
    </citation>
    <scope>NUCLEOTIDE SEQUENCE [LARGE SCALE GENOMIC DNA]</scope>
    <source>
        <strain evidence="5">DSM 45417</strain>
    </source>
</reference>
<organism evidence="4 5">
    <name type="scientific">Geodermatophilus normandii</name>
    <dbReference type="NCBI Taxonomy" id="1137989"/>
    <lineage>
        <taxon>Bacteria</taxon>
        <taxon>Bacillati</taxon>
        <taxon>Actinomycetota</taxon>
        <taxon>Actinomycetes</taxon>
        <taxon>Geodermatophilales</taxon>
        <taxon>Geodermatophilaceae</taxon>
        <taxon>Geodermatophilus</taxon>
    </lineage>
</organism>
<feature type="domain" description="AtuA-like ferredoxin-fold" evidence="3">
    <location>
        <begin position="158"/>
        <end position="253"/>
    </location>
</feature>
<dbReference type="Proteomes" id="UP000246661">
    <property type="component" value="Unassembled WGS sequence"/>
</dbReference>
<dbReference type="PANTHER" id="PTHR47585:SF1">
    <property type="entry name" value="DUF1446 DOMAIN-CONTAINING PROTEIN"/>
    <property type="match status" value="1"/>
</dbReference>
<proteinExistence type="predicted"/>
<dbReference type="EMBL" id="QGTX01000001">
    <property type="protein sequence ID" value="PWW24095.1"/>
    <property type="molecule type" value="Genomic_DNA"/>
</dbReference>
<evidence type="ECO:0000256" key="1">
    <source>
        <dbReference type="SAM" id="MobiDB-lite"/>
    </source>
</evidence>
<evidence type="ECO:0000313" key="5">
    <source>
        <dbReference type="Proteomes" id="UP000246661"/>
    </source>
</evidence>
<sequence length="268" mass="27978">MTLPLTGLDVERKAELLRRQLAPALAGAEEVTVTLARTDSPDADVQEEAAALLHVTVKDRDRRRVGKAFTVPVIELGLASIPGFHATSAPPSPSAYGVYSAAWVPADDVPQVVGLPDGTTETLTPAAPRAAPPAMVPDDAAVADPPPRDDDGPTRRAPLGRVAGARSGDKGGAATLGVYARTDDGYAWLAGFLTPDRLRALLPEAAPLPVTRELLPGLRALLFQLPGLLGEGVAAGTRFDPQAKAVGEWLRSRVVDVPVRLLPPEGDA</sequence>
<dbReference type="InterPro" id="IPR010839">
    <property type="entry name" value="AtuA_N"/>
</dbReference>
<protein>
    <submittedName>
        <fullName evidence="4">Uncharacterized protein</fullName>
    </submittedName>
</protein>
<evidence type="ECO:0000259" key="3">
    <source>
        <dbReference type="Pfam" id="PF23544"/>
    </source>
</evidence>
<dbReference type="PANTHER" id="PTHR47585">
    <property type="match status" value="1"/>
</dbReference>